<protein>
    <submittedName>
        <fullName evidence="2">Uncharacterized protein</fullName>
    </submittedName>
</protein>
<name>A0A8B6GP67_MYTGA</name>
<organism evidence="2 3">
    <name type="scientific">Mytilus galloprovincialis</name>
    <name type="common">Mediterranean mussel</name>
    <dbReference type="NCBI Taxonomy" id="29158"/>
    <lineage>
        <taxon>Eukaryota</taxon>
        <taxon>Metazoa</taxon>
        <taxon>Spiralia</taxon>
        <taxon>Lophotrochozoa</taxon>
        <taxon>Mollusca</taxon>
        <taxon>Bivalvia</taxon>
        <taxon>Autobranchia</taxon>
        <taxon>Pteriomorphia</taxon>
        <taxon>Mytilida</taxon>
        <taxon>Mytiloidea</taxon>
        <taxon>Mytilidae</taxon>
        <taxon>Mytilinae</taxon>
        <taxon>Mytilus</taxon>
    </lineage>
</organism>
<gene>
    <name evidence="2" type="ORF">MGAL_10B050072</name>
</gene>
<accession>A0A8B6GP67</accession>
<feature type="transmembrane region" description="Helical" evidence="1">
    <location>
        <begin position="153"/>
        <end position="175"/>
    </location>
</feature>
<evidence type="ECO:0000256" key="1">
    <source>
        <dbReference type="SAM" id="Phobius"/>
    </source>
</evidence>
<feature type="transmembrane region" description="Helical" evidence="1">
    <location>
        <begin position="6"/>
        <end position="23"/>
    </location>
</feature>
<dbReference type="EMBL" id="UYJE01008760">
    <property type="protein sequence ID" value="VDI67029.1"/>
    <property type="molecule type" value="Genomic_DNA"/>
</dbReference>
<keyword evidence="1" id="KW-0812">Transmembrane</keyword>
<sequence length="179" mass="20111">MRQSLYFLILIYFPILVTVTRMYHSNITSSAKYQTTVGQKIGKMNIVSNPLAILPEPRLMKSYPVAVPDLIATTAQTTSKHIKKTDTRINLSVNQGTVGNVGVPFVVPSFERSKVNLQVVDFRYFTNKPVYQGTTLPLPTVTRQYKELTVFNGFIFSLIIIIGTILGAFAGYGMYKMFQ</sequence>
<evidence type="ECO:0000313" key="3">
    <source>
        <dbReference type="Proteomes" id="UP000596742"/>
    </source>
</evidence>
<dbReference type="AlphaFoldDB" id="A0A8B6GP67"/>
<keyword evidence="1" id="KW-1133">Transmembrane helix</keyword>
<dbReference type="Proteomes" id="UP000596742">
    <property type="component" value="Unassembled WGS sequence"/>
</dbReference>
<proteinExistence type="predicted"/>
<keyword evidence="3" id="KW-1185">Reference proteome</keyword>
<comment type="caution">
    <text evidence="2">The sequence shown here is derived from an EMBL/GenBank/DDBJ whole genome shotgun (WGS) entry which is preliminary data.</text>
</comment>
<keyword evidence="1" id="KW-0472">Membrane</keyword>
<dbReference type="OrthoDB" id="6170680at2759"/>
<evidence type="ECO:0000313" key="2">
    <source>
        <dbReference type="EMBL" id="VDI67029.1"/>
    </source>
</evidence>
<reference evidence="2" key="1">
    <citation type="submission" date="2018-11" db="EMBL/GenBank/DDBJ databases">
        <authorList>
            <person name="Alioto T."/>
            <person name="Alioto T."/>
        </authorList>
    </citation>
    <scope>NUCLEOTIDE SEQUENCE</scope>
</reference>